<dbReference type="GO" id="GO:0032259">
    <property type="term" value="P:methylation"/>
    <property type="evidence" value="ECO:0007669"/>
    <property type="project" value="UniProtKB-KW"/>
</dbReference>
<feature type="non-terminal residue" evidence="1">
    <location>
        <position position="47"/>
    </location>
</feature>
<organism evidence="1 2">
    <name type="scientific">Candidatus Falkowbacteria bacterium CG10_big_fil_rev_8_21_14_0_10_44_15</name>
    <dbReference type="NCBI Taxonomy" id="1974569"/>
    <lineage>
        <taxon>Bacteria</taxon>
        <taxon>Candidatus Falkowiibacteriota</taxon>
    </lineage>
</organism>
<gene>
    <name evidence="1" type="primary">mraW</name>
    <name evidence="1" type="ORF">COU01_00900</name>
</gene>
<dbReference type="SUPFAM" id="SSF53335">
    <property type="entry name" value="S-adenosyl-L-methionine-dependent methyltransferases"/>
    <property type="match status" value="1"/>
</dbReference>
<keyword evidence="1" id="KW-0808">Transferase</keyword>
<evidence type="ECO:0000313" key="1">
    <source>
        <dbReference type="EMBL" id="PIR92587.1"/>
    </source>
</evidence>
<dbReference type="EMBL" id="PFAT01000016">
    <property type="protein sequence ID" value="PIR92587.1"/>
    <property type="molecule type" value="Genomic_DNA"/>
</dbReference>
<dbReference type="Pfam" id="PF01795">
    <property type="entry name" value="Methyltransf_5"/>
    <property type="match status" value="1"/>
</dbReference>
<dbReference type="InterPro" id="IPR002903">
    <property type="entry name" value="RsmH"/>
</dbReference>
<dbReference type="GO" id="GO:0008168">
    <property type="term" value="F:methyltransferase activity"/>
    <property type="evidence" value="ECO:0007669"/>
    <property type="project" value="UniProtKB-KW"/>
</dbReference>
<sequence>MSYHHTPVMLPEVIEYLNPKTGEIIIDCTLGGAGYTLAIAQRVGEKG</sequence>
<dbReference type="InterPro" id="IPR029063">
    <property type="entry name" value="SAM-dependent_MTases_sf"/>
</dbReference>
<evidence type="ECO:0000313" key="2">
    <source>
        <dbReference type="Proteomes" id="UP000228510"/>
    </source>
</evidence>
<dbReference type="AlphaFoldDB" id="A0A2H0V0J7"/>
<protein>
    <submittedName>
        <fullName evidence="1">16S rRNA (Cytosine(1402)-N(4))-methyltransferase</fullName>
    </submittedName>
</protein>
<reference evidence="2" key="1">
    <citation type="submission" date="2017-09" db="EMBL/GenBank/DDBJ databases">
        <title>Depth-based differentiation of microbial function through sediment-hosted aquifers and enrichment of novel symbionts in the deep terrestrial subsurface.</title>
        <authorList>
            <person name="Probst A.J."/>
            <person name="Ladd B."/>
            <person name="Jarett J.K."/>
            <person name="Geller-Mcgrath D.E."/>
            <person name="Sieber C.M.K."/>
            <person name="Emerson J.B."/>
            <person name="Anantharaman K."/>
            <person name="Thomas B.C."/>
            <person name="Malmstrom R."/>
            <person name="Stieglmeier M."/>
            <person name="Klingl A."/>
            <person name="Woyke T."/>
            <person name="Ryan C.M."/>
            <person name="Banfield J.F."/>
        </authorList>
    </citation>
    <scope>NUCLEOTIDE SEQUENCE [LARGE SCALE GENOMIC DNA]</scope>
</reference>
<accession>A0A2H0V0J7</accession>
<comment type="caution">
    <text evidence="1">The sequence shown here is derived from an EMBL/GenBank/DDBJ whole genome shotgun (WGS) entry which is preliminary data.</text>
</comment>
<name>A0A2H0V0J7_9BACT</name>
<keyword evidence="1" id="KW-0489">Methyltransferase</keyword>
<proteinExistence type="predicted"/>
<dbReference type="Proteomes" id="UP000228510">
    <property type="component" value="Unassembled WGS sequence"/>
</dbReference>
<dbReference type="Gene3D" id="3.40.50.150">
    <property type="entry name" value="Vaccinia Virus protein VP39"/>
    <property type="match status" value="1"/>
</dbReference>